<name>A0A839EDZ1_9HYPH</name>
<keyword evidence="2" id="KW-0031">Aminopeptidase</keyword>
<sequence length="167" mass="17418">MTTVTRHVVERDDGAAVELFQAHTSSASPTGVMLFVHGNQGGLLLGAKEFVDTGTLLRVSAGLNITAAAVSQPGFGASDGPADFCGPSTQQAIIAALSFLKKQPSVDPGRIVLYGNSRGPVASAMVASQVAYLRALILSSGVYDLRAAFKNSSPRYPTSDRKRGRPI</sequence>
<dbReference type="Proteomes" id="UP000549052">
    <property type="component" value="Unassembled WGS sequence"/>
</dbReference>
<feature type="domain" description="AB hydrolase-1" evidence="1">
    <location>
        <begin position="34"/>
        <end position="147"/>
    </location>
</feature>
<dbReference type="GO" id="GO:0004177">
    <property type="term" value="F:aminopeptidase activity"/>
    <property type="evidence" value="ECO:0007669"/>
    <property type="project" value="UniProtKB-KW"/>
</dbReference>
<dbReference type="Gene3D" id="3.40.50.1820">
    <property type="entry name" value="alpha/beta hydrolase"/>
    <property type="match status" value="1"/>
</dbReference>
<protein>
    <submittedName>
        <fullName evidence="2">Dipeptidyl aminopeptidase/acylaminoacyl peptidase</fullName>
    </submittedName>
</protein>
<keyword evidence="3" id="KW-1185">Reference proteome</keyword>
<organism evidence="2 3">
    <name type="scientific">Phyllobacterium myrsinacearum</name>
    <dbReference type="NCBI Taxonomy" id="28101"/>
    <lineage>
        <taxon>Bacteria</taxon>
        <taxon>Pseudomonadati</taxon>
        <taxon>Pseudomonadota</taxon>
        <taxon>Alphaproteobacteria</taxon>
        <taxon>Hyphomicrobiales</taxon>
        <taxon>Phyllobacteriaceae</taxon>
        <taxon>Phyllobacterium</taxon>
    </lineage>
</organism>
<keyword evidence="2" id="KW-0378">Hydrolase</keyword>
<keyword evidence="2" id="KW-0645">Protease</keyword>
<dbReference type="InterPro" id="IPR029058">
    <property type="entry name" value="AB_hydrolase_fold"/>
</dbReference>
<dbReference type="EMBL" id="JACGXN010000002">
    <property type="protein sequence ID" value="MBA8878283.1"/>
    <property type="molecule type" value="Genomic_DNA"/>
</dbReference>
<dbReference type="Pfam" id="PF12697">
    <property type="entry name" value="Abhydrolase_6"/>
    <property type="match status" value="1"/>
</dbReference>
<dbReference type="InterPro" id="IPR000073">
    <property type="entry name" value="AB_hydrolase_1"/>
</dbReference>
<accession>A0A839EDZ1</accession>
<gene>
    <name evidence="2" type="ORF">FHW16_001995</name>
</gene>
<comment type="caution">
    <text evidence="2">The sequence shown here is derived from an EMBL/GenBank/DDBJ whole genome shotgun (WGS) entry which is preliminary data.</text>
</comment>
<dbReference type="SUPFAM" id="SSF53474">
    <property type="entry name" value="alpha/beta-Hydrolases"/>
    <property type="match status" value="1"/>
</dbReference>
<reference evidence="2 3" key="1">
    <citation type="submission" date="2020-07" db="EMBL/GenBank/DDBJ databases">
        <title>Genomic Encyclopedia of Type Strains, Phase IV (KMG-V): Genome sequencing to study the core and pangenomes of soil and plant-associated prokaryotes.</title>
        <authorList>
            <person name="Whitman W."/>
        </authorList>
    </citation>
    <scope>NUCLEOTIDE SEQUENCE [LARGE SCALE GENOMIC DNA]</scope>
    <source>
        <strain evidence="2 3">AN3</strain>
    </source>
</reference>
<evidence type="ECO:0000313" key="3">
    <source>
        <dbReference type="Proteomes" id="UP000549052"/>
    </source>
</evidence>
<evidence type="ECO:0000259" key="1">
    <source>
        <dbReference type="Pfam" id="PF12697"/>
    </source>
</evidence>
<evidence type="ECO:0000313" key="2">
    <source>
        <dbReference type="EMBL" id="MBA8878283.1"/>
    </source>
</evidence>
<dbReference type="AlphaFoldDB" id="A0A839EDZ1"/>
<proteinExistence type="predicted"/>